<dbReference type="Pfam" id="PF02931">
    <property type="entry name" value="Neur_chan_LBD"/>
    <property type="match status" value="1"/>
</dbReference>
<keyword evidence="3" id="KW-1185">Reference proteome</keyword>
<comment type="caution">
    <text evidence="2">The sequence shown here is derived from an EMBL/GenBank/DDBJ whole genome shotgun (WGS) entry which is preliminary data.</text>
</comment>
<dbReference type="Proteomes" id="UP001642360">
    <property type="component" value="Unassembled WGS sequence"/>
</dbReference>
<dbReference type="InterPro" id="IPR006202">
    <property type="entry name" value="Neur_chan_lig-bd"/>
</dbReference>
<dbReference type="EMBL" id="CAUOFW020000553">
    <property type="protein sequence ID" value="CAK9134644.1"/>
    <property type="molecule type" value="Genomic_DNA"/>
</dbReference>
<proteinExistence type="predicted"/>
<dbReference type="InterPro" id="IPR036734">
    <property type="entry name" value="Neur_chan_lig-bd_sf"/>
</dbReference>
<feature type="non-terminal residue" evidence="2">
    <location>
        <position position="70"/>
    </location>
</feature>
<dbReference type="SUPFAM" id="SSF63712">
    <property type="entry name" value="Nicotinic receptor ligand binding domain-like"/>
    <property type="match status" value="1"/>
</dbReference>
<evidence type="ECO:0000259" key="1">
    <source>
        <dbReference type="Pfam" id="PF02931"/>
    </source>
</evidence>
<protein>
    <recommendedName>
        <fullName evidence="1">Neurotransmitter-gated ion-channel ligand-binding domain-containing protein</fullName>
    </recommendedName>
</protein>
<name>A0ABC8QPL0_9AQUA</name>
<reference evidence="2 3" key="1">
    <citation type="submission" date="2024-02" db="EMBL/GenBank/DDBJ databases">
        <authorList>
            <person name="Vignale AGUSTIN F."/>
            <person name="Sosa J E."/>
            <person name="Modenutti C."/>
        </authorList>
    </citation>
    <scope>NUCLEOTIDE SEQUENCE [LARGE SCALE GENOMIC DNA]</scope>
</reference>
<accession>A0ABC8QPL0</accession>
<dbReference type="Gene3D" id="2.70.170.10">
    <property type="entry name" value="Neurotransmitter-gated ion-channel ligand-binding domain"/>
    <property type="match status" value="1"/>
</dbReference>
<evidence type="ECO:0000313" key="2">
    <source>
        <dbReference type="EMBL" id="CAK9134644.1"/>
    </source>
</evidence>
<organism evidence="2 3">
    <name type="scientific">Ilex paraguariensis</name>
    <name type="common">yerba mate</name>
    <dbReference type="NCBI Taxonomy" id="185542"/>
    <lineage>
        <taxon>Eukaryota</taxon>
        <taxon>Viridiplantae</taxon>
        <taxon>Streptophyta</taxon>
        <taxon>Embryophyta</taxon>
        <taxon>Tracheophyta</taxon>
        <taxon>Spermatophyta</taxon>
        <taxon>Magnoliopsida</taxon>
        <taxon>eudicotyledons</taxon>
        <taxon>Gunneridae</taxon>
        <taxon>Pentapetalae</taxon>
        <taxon>asterids</taxon>
        <taxon>campanulids</taxon>
        <taxon>Aquifoliales</taxon>
        <taxon>Aquifoliaceae</taxon>
        <taxon>Ilex</taxon>
    </lineage>
</organism>
<feature type="domain" description="Neurotransmitter-gated ion-channel ligand-binding" evidence="1">
    <location>
        <begin position="3"/>
        <end position="50"/>
    </location>
</feature>
<sequence>TFILDFWLTIAWYDTRLRFPSNSARDVRLLDKNWFDEIWKPDVIIRNAREVDVLDEIVPNQAQKMLRDQV</sequence>
<dbReference type="AlphaFoldDB" id="A0ABC8QPL0"/>
<feature type="non-terminal residue" evidence="2">
    <location>
        <position position="1"/>
    </location>
</feature>
<evidence type="ECO:0000313" key="3">
    <source>
        <dbReference type="Proteomes" id="UP001642360"/>
    </source>
</evidence>
<gene>
    <name evidence="2" type="ORF">ILEXP_LOCUS1577</name>
</gene>